<feature type="chain" id="PRO_5045957175" evidence="1">
    <location>
        <begin position="20"/>
        <end position="191"/>
    </location>
</feature>
<dbReference type="PANTHER" id="PTHR34406:SF1">
    <property type="entry name" value="PROTEIN YCEI"/>
    <property type="match status" value="1"/>
</dbReference>
<evidence type="ECO:0000256" key="1">
    <source>
        <dbReference type="SAM" id="SignalP"/>
    </source>
</evidence>
<organism evidence="3 4">
    <name type="scientific">Shewanella subflava</name>
    <dbReference type="NCBI Taxonomy" id="2986476"/>
    <lineage>
        <taxon>Bacteria</taxon>
        <taxon>Pseudomonadati</taxon>
        <taxon>Pseudomonadota</taxon>
        <taxon>Gammaproteobacteria</taxon>
        <taxon>Alteromonadales</taxon>
        <taxon>Shewanellaceae</taxon>
        <taxon>Shewanella</taxon>
    </lineage>
</organism>
<dbReference type="PANTHER" id="PTHR34406">
    <property type="entry name" value="PROTEIN YCEI"/>
    <property type="match status" value="1"/>
</dbReference>
<sequence>MKKWLSVIALGLLSNVALAGDWSVNNNQSTVSFISIKKSDIAEVHRFKQVEGTLTEAGNFSLAIDLTSVDTGIAIRDERMQGLLFEVAQFPKLTLNAAVNPKLLADLHIGEVMTLQVDGEIALHGKKQIKSFNVLVAKLSAKKMVVTSLTPVVVQAGDFDLARGVEKLRDIAGLTSISLAVPVSFVITLSQ</sequence>
<feature type="signal peptide" evidence="1">
    <location>
        <begin position="1"/>
        <end position="19"/>
    </location>
</feature>
<dbReference type="PIRSF" id="PIRSF029811">
    <property type="entry name" value="UCP029811"/>
    <property type="match status" value="1"/>
</dbReference>
<protein>
    <submittedName>
        <fullName evidence="3">YceI family protein</fullName>
    </submittedName>
</protein>
<dbReference type="Pfam" id="PF04264">
    <property type="entry name" value="YceI"/>
    <property type="match status" value="1"/>
</dbReference>
<keyword evidence="1" id="KW-0732">Signal</keyword>
<comment type="caution">
    <text evidence="3">The sequence shown here is derived from an EMBL/GenBank/DDBJ whole genome shotgun (WGS) entry which is preliminary data.</text>
</comment>
<dbReference type="SMART" id="SM00867">
    <property type="entry name" value="YceI"/>
    <property type="match status" value="1"/>
</dbReference>
<name>A0ABT3I8K8_9GAMM</name>
<feature type="domain" description="Lipid/polyisoprenoid-binding YceI-like" evidence="2">
    <location>
        <begin position="21"/>
        <end position="190"/>
    </location>
</feature>
<reference evidence="3" key="1">
    <citation type="submission" date="2022-10" db="EMBL/GenBank/DDBJ databases">
        <title>Shewanella flava sp. nov, isolated from the estuary of the Fenhe River into the Yellow River.</title>
        <authorList>
            <person name="Li Y."/>
        </authorList>
    </citation>
    <scope>NUCLEOTIDE SEQUENCE</scope>
    <source>
        <strain evidence="3">FYR11-62</strain>
    </source>
</reference>
<dbReference type="InterPro" id="IPR007372">
    <property type="entry name" value="Lipid/polyisoprenoid-bd_YceI"/>
</dbReference>
<dbReference type="SUPFAM" id="SSF101874">
    <property type="entry name" value="YceI-like"/>
    <property type="match status" value="1"/>
</dbReference>
<gene>
    <name evidence="3" type="ORF">OHT75_07845</name>
</gene>
<evidence type="ECO:0000259" key="2">
    <source>
        <dbReference type="SMART" id="SM00867"/>
    </source>
</evidence>
<keyword evidence="4" id="KW-1185">Reference proteome</keyword>
<dbReference type="EMBL" id="JAPDMX010000018">
    <property type="protein sequence ID" value="MCW3172386.1"/>
    <property type="molecule type" value="Genomic_DNA"/>
</dbReference>
<dbReference type="InterPro" id="IPR027016">
    <property type="entry name" value="UCP029811"/>
</dbReference>
<dbReference type="Gene3D" id="2.40.128.110">
    <property type="entry name" value="Lipid/polyisoprenoid-binding, YceI-like"/>
    <property type="match status" value="1"/>
</dbReference>
<dbReference type="RefSeq" id="WP_264725935.1">
    <property type="nucleotide sequence ID" value="NZ_JAPDMX010000018.1"/>
</dbReference>
<evidence type="ECO:0000313" key="4">
    <source>
        <dbReference type="Proteomes" id="UP001163714"/>
    </source>
</evidence>
<dbReference type="Proteomes" id="UP001163714">
    <property type="component" value="Unassembled WGS sequence"/>
</dbReference>
<proteinExistence type="predicted"/>
<evidence type="ECO:0000313" key="3">
    <source>
        <dbReference type="EMBL" id="MCW3172386.1"/>
    </source>
</evidence>
<accession>A0ABT3I8K8</accession>
<dbReference type="InterPro" id="IPR036761">
    <property type="entry name" value="TTHA0802/YceI-like_sf"/>
</dbReference>